<comment type="subcellular location">
    <subcellularLocation>
        <location evidence="1">Cell membrane</location>
        <topology evidence="1">Multi-pass membrane protein</topology>
    </subcellularLocation>
</comment>
<name>A0AAJ1RB49_9LACO</name>
<dbReference type="Gene3D" id="1.20.1250.20">
    <property type="entry name" value="MFS general substrate transporter like domains"/>
    <property type="match status" value="1"/>
</dbReference>
<proteinExistence type="inferred from homology"/>
<dbReference type="GO" id="GO:0022857">
    <property type="term" value="F:transmembrane transporter activity"/>
    <property type="evidence" value="ECO:0007669"/>
    <property type="project" value="InterPro"/>
</dbReference>
<evidence type="ECO:0000256" key="5">
    <source>
        <dbReference type="ARBA" id="ARBA00022989"/>
    </source>
</evidence>
<feature type="transmembrane region" description="Helical" evidence="8">
    <location>
        <begin position="355"/>
        <end position="380"/>
    </location>
</feature>
<feature type="transmembrane region" description="Helical" evidence="8">
    <location>
        <begin position="293"/>
        <end position="312"/>
    </location>
</feature>
<keyword evidence="6 8" id="KW-0472">Membrane</keyword>
<dbReference type="InterPro" id="IPR036259">
    <property type="entry name" value="MFS_trans_sf"/>
</dbReference>
<feature type="transmembrane region" description="Helical" evidence="8">
    <location>
        <begin position="12"/>
        <end position="29"/>
    </location>
</feature>
<feature type="domain" description="Major facilitator superfamily (MFS) profile" evidence="9">
    <location>
        <begin position="16"/>
        <end position="446"/>
    </location>
</feature>
<feature type="transmembrane region" description="Helical" evidence="8">
    <location>
        <begin position="85"/>
        <end position="107"/>
    </location>
</feature>
<sequence>MTAKGSRISNSFLKYSVYVISLGGFLFGYDTGVINGALAFMSKPSELNLTPGLQGIVSSSLILGACLGALGCGHIADRFGRKRTLRWIAALFTISTICCALSVNFIFMTVFRFILGLAVGAASSLSPMYLAEISPEPVRTINVNKNAIFIVLGQLAAFCVNAVLGNIWGNWGPIWRVMIISASIPAIILWLNSFHIGGSPHWLLLKNRFKRARHLFSRLGFSKEVSDNFEKNSKSSDDASNHLAWQQIFKSRSLIYLLVSGVIVALIQQISGVNTVMYYGTILLEKVGMGQGGSLYANILIGIVSVIASIFGTKLIAKYNHHRMLLIGLSGNILFLALLALAMHLNIFSQTITSLLVLILLTLFLASHQGIVSPVTWLIMSEMFPTIVKARFMSIATATTWITNFVISLIFPLLIANIGVSLSFFVFALSNGVSVLLSVFVINQREMQKAYQKNNLFSSQTD</sequence>
<comment type="caution">
    <text evidence="10">The sequence shown here is derived from an EMBL/GenBank/DDBJ whole genome shotgun (WGS) entry which is preliminary data.</text>
</comment>
<feature type="transmembrane region" description="Helical" evidence="8">
    <location>
        <begin position="324"/>
        <end position="343"/>
    </location>
</feature>
<dbReference type="PROSITE" id="PS50850">
    <property type="entry name" value="MFS"/>
    <property type="match status" value="1"/>
</dbReference>
<dbReference type="InterPro" id="IPR050814">
    <property type="entry name" value="Myo-inositol_Transporter"/>
</dbReference>
<dbReference type="Pfam" id="PF00083">
    <property type="entry name" value="Sugar_tr"/>
    <property type="match status" value="1"/>
</dbReference>
<dbReference type="NCBIfam" id="TIGR00879">
    <property type="entry name" value="SP"/>
    <property type="match status" value="1"/>
</dbReference>
<evidence type="ECO:0000256" key="8">
    <source>
        <dbReference type="SAM" id="Phobius"/>
    </source>
</evidence>
<comment type="similarity">
    <text evidence="2 7">Belongs to the major facilitator superfamily. Sugar transporter (TC 2.A.1.1) family.</text>
</comment>
<dbReference type="GO" id="GO:0005886">
    <property type="term" value="C:plasma membrane"/>
    <property type="evidence" value="ECO:0007669"/>
    <property type="project" value="UniProtKB-SubCell"/>
</dbReference>
<dbReference type="EMBL" id="SDWY01000006">
    <property type="protein sequence ID" value="MDN6901082.1"/>
    <property type="molecule type" value="Genomic_DNA"/>
</dbReference>
<evidence type="ECO:0000256" key="2">
    <source>
        <dbReference type="ARBA" id="ARBA00010992"/>
    </source>
</evidence>
<dbReference type="SUPFAM" id="SSF103473">
    <property type="entry name" value="MFS general substrate transporter"/>
    <property type="match status" value="1"/>
</dbReference>
<feature type="transmembrane region" description="Helical" evidence="8">
    <location>
        <begin position="49"/>
        <end position="73"/>
    </location>
</feature>
<evidence type="ECO:0000256" key="7">
    <source>
        <dbReference type="RuleBase" id="RU003346"/>
    </source>
</evidence>
<evidence type="ECO:0000256" key="1">
    <source>
        <dbReference type="ARBA" id="ARBA00004651"/>
    </source>
</evidence>
<dbReference type="InterPro" id="IPR005829">
    <property type="entry name" value="Sugar_transporter_CS"/>
</dbReference>
<accession>A0AAJ1RB49</accession>
<protein>
    <submittedName>
        <fullName evidence="10">MFS transporter</fullName>
    </submittedName>
</protein>
<keyword evidence="4 8" id="KW-0812">Transmembrane</keyword>
<evidence type="ECO:0000259" key="9">
    <source>
        <dbReference type="PROSITE" id="PS50850"/>
    </source>
</evidence>
<dbReference type="AlphaFoldDB" id="A0AAJ1RB49"/>
<keyword evidence="3 7" id="KW-0813">Transport</keyword>
<evidence type="ECO:0000313" key="11">
    <source>
        <dbReference type="Proteomes" id="UP001167919"/>
    </source>
</evidence>
<evidence type="ECO:0000256" key="3">
    <source>
        <dbReference type="ARBA" id="ARBA00022448"/>
    </source>
</evidence>
<dbReference type="RefSeq" id="WP_301711541.1">
    <property type="nucleotide sequence ID" value="NZ_SDWY01000006.1"/>
</dbReference>
<dbReference type="PRINTS" id="PR00171">
    <property type="entry name" value="SUGRTRNSPORT"/>
</dbReference>
<dbReference type="InterPro" id="IPR005828">
    <property type="entry name" value="MFS_sugar_transport-like"/>
</dbReference>
<reference evidence="10" key="1">
    <citation type="submission" date="2019-01" db="EMBL/GenBank/DDBJ databases">
        <title>Oenococcus sicerae UCMA17102.</title>
        <authorList>
            <person name="Cousin F.J."/>
            <person name="Le Guellec R."/>
            <person name="Cretenet M."/>
        </authorList>
    </citation>
    <scope>NUCLEOTIDE SEQUENCE</scope>
    <source>
        <strain evidence="10">UCMA17102</strain>
    </source>
</reference>
<evidence type="ECO:0000313" key="10">
    <source>
        <dbReference type="EMBL" id="MDN6901082.1"/>
    </source>
</evidence>
<feature type="transmembrane region" description="Helical" evidence="8">
    <location>
        <begin position="147"/>
        <end position="168"/>
    </location>
</feature>
<dbReference type="PROSITE" id="PS00217">
    <property type="entry name" value="SUGAR_TRANSPORT_2"/>
    <property type="match status" value="1"/>
</dbReference>
<feature type="transmembrane region" description="Helical" evidence="8">
    <location>
        <begin position="113"/>
        <end position="131"/>
    </location>
</feature>
<evidence type="ECO:0000256" key="4">
    <source>
        <dbReference type="ARBA" id="ARBA00022692"/>
    </source>
</evidence>
<gene>
    <name evidence="10" type="ORF">EVC35_08805</name>
</gene>
<organism evidence="10 11">
    <name type="scientific">Oenococcus sicerae</name>
    <dbReference type="NCBI Taxonomy" id="2203724"/>
    <lineage>
        <taxon>Bacteria</taxon>
        <taxon>Bacillati</taxon>
        <taxon>Bacillota</taxon>
        <taxon>Bacilli</taxon>
        <taxon>Lactobacillales</taxon>
        <taxon>Lactobacillaceae</taxon>
        <taxon>Oenococcus</taxon>
    </lineage>
</organism>
<dbReference type="Proteomes" id="UP001167919">
    <property type="component" value="Unassembled WGS sequence"/>
</dbReference>
<dbReference type="PANTHER" id="PTHR48020:SF12">
    <property type="entry name" value="PROTON MYO-INOSITOL COTRANSPORTER"/>
    <property type="match status" value="1"/>
</dbReference>
<dbReference type="InterPro" id="IPR020846">
    <property type="entry name" value="MFS_dom"/>
</dbReference>
<keyword evidence="5 8" id="KW-1133">Transmembrane helix</keyword>
<dbReference type="InterPro" id="IPR003663">
    <property type="entry name" value="Sugar/inositol_transpt"/>
</dbReference>
<evidence type="ECO:0000256" key="6">
    <source>
        <dbReference type="ARBA" id="ARBA00023136"/>
    </source>
</evidence>
<feature type="transmembrane region" description="Helical" evidence="8">
    <location>
        <begin position="254"/>
        <end position="273"/>
    </location>
</feature>
<feature type="transmembrane region" description="Helical" evidence="8">
    <location>
        <begin position="174"/>
        <end position="205"/>
    </location>
</feature>
<dbReference type="PANTHER" id="PTHR48020">
    <property type="entry name" value="PROTON MYO-INOSITOL COTRANSPORTER"/>
    <property type="match status" value="1"/>
</dbReference>
<feature type="transmembrane region" description="Helical" evidence="8">
    <location>
        <begin position="422"/>
        <end position="443"/>
    </location>
</feature>
<feature type="transmembrane region" description="Helical" evidence="8">
    <location>
        <begin position="392"/>
        <end position="416"/>
    </location>
</feature>